<dbReference type="Pfam" id="PF02911">
    <property type="entry name" value="Formyl_trans_C"/>
    <property type="match status" value="1"/>
</dbReference>
<evidence type="ECO:0000259" key="2">
    <source>
        <dbReference type="Pfam" id="PF02911"/>
    </source>
</evidence>
<dbReference type="RefSeq" id="WP_077753836.1">
    <property type="nucleotide sequence ID" value="NZ_CP014782.1"/>
</dbReference>
<dbReference type="InterPro" id="IPR011034">
    <property type="entry name" value="Formyl_transferase-like_C_sf"/>
</dbReference>
<evidence type="ECO:0000313" key="4">
    <source>
        <dbReference type="Proteomes" id="UP000189545"/>
    </source>
</evidence>
<dbReference type="Pfam" id="PF00551">
    <property type="entry name" value="Formyl_trans_N"/>
    <property type="match status" value="1"/>
</dbReference>
<accession>A0A1S6HTL6</accession>
<evidence type="ECO:0000313" key="3">
    <source>
        <dbReference type="EMBL" id="AQS38859.1"/>
    </source>
</evidence>
<reference evidence="3 4" key="1">
    <citation type="submission" date="2016-03" db="EMBL/GenBank/DDBJ databases">
        <title>Complete genome sequence of Shewanella psychrophila WP2, a deep sea bacterium isolated from west Pacific sediment.</title>
        <authorList>
            <person name="Xu G."/>
            <person name="Jian H."/>
        </authorList>
    </citation>
    <scope>NUCLEOTIDE SEQUENCE [LARGE SCALE GENOMIC DNA]</scope>
    <source>
        <strain evidence="3 4">WP2</strain>
    </source>
</reference>
<keyword evidence="3" id="KW-0808">Transferase</keyword>
<proteinExistence type="predicted"/>
<gene>
    <name evidence="3" type="ORF">Sps_03741</name>
</gene>
<evidence type="ECO:0000259" key="1">
    <source>
        <dbReference type="Pfam" id="PF00551"/>
    </source>
</evidence>
<keyword evidence="4" id="KW-1185">Reference proteome</keyword>
<dbReference type="InterPro" id="IPR002376">
    <property type="entry name" value="Formyl_transf_N"/>
</dbReference>
<dbReference type="SUPFAM" id="SSF50486">
    <property type="entry name" value="FMT C-terminal domain-like"/>
    <property type="match status" value="1"/>
</dbReference>
<dbReference type="AlphaFoldDB" id="A0A1S6HTL6"/>
<dbReference type="OrthoDB" id="9802815at2"/>
<dbReference type="GO" id="GO:0004479">
    <property type="term" value="F:methionyl-tRNA formyltransferase activity"/>
    <property type="evidence" value="ECO:0007669"/>
    <property type="project" value="UniProtKB-EC"/>
</dbReference>
<dbReference type="EMBL" id="CP014782">
    <property type="protein sequence ID" value="AQS38859.1"/>
    <property type="molecule type" value="Genomic_DNA"/>
</dbReference>
<dbReference type="SUPFAM" id="SSF53328">
    <property type="entry name" value="Formyltransferase"/>
    <property type="match status" value="1"/>
</dbReference>
<dbReference type="InterPro" id="IPR036477">
    <property type="entry name" value="Formyl_transf_N_sf"/>
</dbReference>
<organism evidence="3 4">
    <name type="scientific">Shewanella psychrophila</name>
    <dbReference type="NCBI Taxonomy" id="225848"/>
    <lineage>
        <taxon>Bacteria</taxon>
        <taxon>Pseudomonadati</taxon>
        <taxon>Pseudomonadota</taxon>
        <taxon>Gammaproteobacteria</taxon>
        <taxon>Alteromonadales</taxon>
        <taxon>Shewanellaceae</taxon>
        <taxon>Shewanella</taxon>
    </lineage>
</organism>
<feature type="domain" description="Formyl transferase C-terminal" evidence="2">
    <location>
        <begin position="204"/>
        <end position="284"/>
    </location>
</feature>
<dbReference type="InterPro" id="IPR005793">
    <property type="entry name" value="Formyl_trans_C"/>
</dbReference>
<dbReference type="PANTHER" id="PTHR11138">
    <property type="entry name" value="METHIONYL-TRNA FORMYLTRANSFERASE"/>
    <property type="match status" value="1"/>
</dbReference>
<protein>
    <submittedName>
        <fullName evidence="3">Methionyl-tRNA formyltransferase</fullName>
        <ecNumber evidence="3">2.1.2.9</ecNumber>
    </submittedName>
</protein>
<dbReference type="KEGG" id="spsw:Sps_03741"/>
<dbReference type="GO" id="GO:0005829">
    <property type="term" value="C:cytosol"/>
    <property type="evidence" value="ECO:0007669"/>
    <property type="project" value="TreeGrafter"/>
</dbReference>
<dbReference type="Proteomes" id="UP000189545">
    <property type="component" value="Chromosome"/>
</dbReference>
<sequence>MRIGFIGCVQTSLMALETLLDINDVEVCAVVTREKSTINTDFADLSKICKSSKIPFHFENPKERGLSIEFLRRYNVDVIYCIGWSYLLSEELLALPPLGVIGFHPAKLPKNRGRHPIIWALALGLEETASTFFKMDIGADSGPILSQENILIQDTDDAKKLYEKILRVSKKQIEKFTVELANSTANFLEQDNSQATYWRKRSRIDGLIDFRMSAEAIHNLIRALAPPYPGAEFVFNGRYIMIISSTPIYGGFEKNIESGKVLEKRNNNILVKASGQDAIWLESIDIVDIEEGNYL</sequence>
<dbReference type="STRING" id="225848.Sps_03741"/>
<feature type="domain" description="Formyl transferase N-terminal" evidence="1">
    <location>
        <begin position="24"/>
        <end position="171"/>
    </location>
</feature>
<dbReference type="EC" id="2.1.2.9" evidence="3"/>
<name>A0A1S6HTL6_9GAMM</name>
<dbReference type="PANTHER" id="PTHR11138:SF5">
    <property type="entry name" value="METHIONYL-TRNA FORMYLTRANSFERASE, MITOCHONDRIAL"/>
    <property type="match status" value="1"/>
</dbReference>
<dbReference type="Gene3D" id="3.40.50.12230">
    <property type="match status" value="1"/>
</dbReference>